<dbReference type="GO" id="GO:0097367">
    <property type="term" value="F:carbohydrate derivative binding"/>
    <property type="evidence" value="ECO:0007669"/>
    <property type="project" value="InterPro"/>
</dbReference>
<evidence type="ECO:0000256" key="2">
    <source>
        <dbReference type="ARBA" id="ARBA00022737"/>
    </source>
</evidence>
<dbReference type="GO" id="GO:0016787">
    <property type="term" value="F:hydrolase activity"/>
    <property type="evidence" value="ECO:0007669"/>
    <property type="project" value="UniProtKB-KW"/>
</dbReference>
<dbReference type="Gene3D" id="3.40.50.10490">
    <property type="entry name" value="Glucose-6-phosphate isomerase like protein, domain 1"/>
    <property type="match status" value="2"/>
</dbReference>
<feature type="domain" description="SIS" evidence="5">
    <location>
        <begin position="49"/>
        <end position="203"/>
    </location>
</feature>
<reference evidence="6" key="1">
    <citation type="journal article" date="2021" name="PeerJ">
        <title>Extensive microbial diversity within the chicken gut microbiome revealed by metagenomics and culture.</title>
        <authorList>
            <person name="Gilroy R."/>
            <person name="Ravi A."/>
            <person name="Getino M."/>
            <person name="Pursley I."/>
            <person name="Horton D.L."/>
            <person name="Alikhan N.F."/>
            <person name="Baker D."/>
            <person name="Gharbi K."/>
            <person name="Hall N."/>
            <person name="Watson M."/>
            <person name="Adriaenssens E.M."/>
            <person name="Foster-Nyarko E."/>
            <person name="Jarju S."/>
            <person name="Secka A."/>
            <person name="Antonio M."/>
            <person name="Oren A."/>
            <person name="Chaudhuri R.R."/>
            <person name="La Ragione R."/>
            <person name="Hildebrand F."/>
            <person name="Pallen M.J."/>
        </authorList>
    </citation>
    <scope>NUCLEOTIDE SEQUENCE</scope>
    <source>
        <strain evidence="6">CHK172-16539</strain>
    </source>
</reference>
<accession>A0A9D2F8T4</accession>
<name>A0A9D2F8T4_9ENTE</name>
<comment type="catalytic activity">
    <reaction evidence="4">
        <text>D-galactosamine 6-phosphate + H2O = D-tagatopyranose 1-phosphate + NH4(+)</text>
        <dbReference type="Rhea" id="RHEA:47680"/>
        <dbReference type="ChEBI" id="CHEBI:15377"/>
        <dbReference type="ChEBI" id="CHEBI:28938"/>
        <dbReference type="ChEBI" id="CHEBI:71674"/>
        <dbReference type="ChEBI" id="CHEBI:138150"/>
    </reaction>
</comment>
<comment type="caution">
    <text evidence="6">The sequence shown here is derived from an EMBL/GenBank/DDBJ whole genome shotgun (WGS) entry which is preliminary data.</text>
</comment>
<dbReference type="InterPro" id="IPR035464">
    <property type="entry name" value="SIS_AgaS"/>
</dbReference>
<dbReference type="InterPro" id="IPR001347">
    <property type="entry name" value="SIS_dom"/>
</dbReference>
<dbReference type="Proteomes" id="UP000824063">
    <property type="component" value="Unassembled WGS sequence"/>
</dbReference>
<keyword evidence="3" id="KW-0378">Hydrolase</keyword>
<dbReference type="CDD" id="cd05010">
    <property type="entry name" value="SIS_AgaS_like"/>
    <property type="match status" value="1"/>
</dbReference>
<dbReference type="EMBL" id="DXBN01000189">
    <property type="protein sequence ID" value="HIZ53912.1"/>
    <property type="molecule type" value="Genomic_DNA"/>
</dbReference>
<comment type="similarity">
    <text evidence="1">Belongs to the SIS family. AgaS subfamily.</text>
</comment>
<evidence type="ECO:0000313" key="6">
    <source>
        <dbReference type="EMBL" id="HIZ53912.1"/>
    </source>
</evidence>
<dbReference type="GO" id="GO:1901135">
    <property type="term" value="P:carbohydrate derivative metabolic process"/>
    <property type="evidence" value="ECO:0007669"/>
    <property type="project" value="InterPro"/>
</dbReference>
<feature type="domain" description="SIS" evidence="5">
    <location>
        <begin position="223"/>
        <end position="371"/>
    </location>
</feature>
<dbReference type="AlphaFoldDB" id="A0A9D2F8T4"/>
<dbReference type="PROSITE" id="PS51464">
    <property type="entry name" value="SIS"/>
    <property type="match status" value="2"/>
</dbReference>
<evidence type="ECO:0000259" key="5">
    <source>
        <dbReference type="PROSITE" id="PS51464"/>
    </source>
</evidence>
<dbReference type="PANTHER" id="PTHR32502:SF3">
    <property type="entry name" value="D-GALACTOSAMINE-6-PHOSPHATE DEAMINASE AGAS-RELATED"/>
    <property type="match status" value="1"/>
</dbReference>
<dbReference type="SUPFAM" id="SSF53697">
    <property type="entry name" value="SIS domain"/>
    <property type="match status" value="1"/>
</dbReference>
<evidence type="ECO:0000256" key="4">
    <source>
        <dbReference type="ARBA" id="ARBA00029292"/>
    </source>
</evidence>
<evidence type="ECO:0000256" key="1">
    <source>
        <dbReference type="ARBA" id="ARBA00007748"/>
    </source>
</evidence>
<organism evidence="6 7">
    <name type="scientific">Candidatus Enterococcus avicola</name>
    <dbReference type="NCBI Taxonomy" id="2838561"/>
    <lineage>
        <taxon>Bacteria</taxon>
        <taxon>Bacillati</taxon>
        <taxon>Bacillota</taxon>
        <taxon>Bacilli</taxon>
        <taxon>Lactobacillales</taxon>
        <taxon>Enterococcaceae</taxon>
        <taxon>Enterococcus</taxon>
    </lineage>
</organism>
<evidence type="ECO:0000256" key="3">
    <source>
        <dbReference type="ARBA" id="ARBA00022801"/>
    </source>
</evidence>
<protein>
    <submittedName>
        <fullName evidence="6">SIS domain-containing protein</fullName>
    </submittedName>
</protein>
<gene>
    <name evidence="6" type="ORF">IAA20_08230</name>
</gene>
<reference evidence="6" key="2">
    <citation type="submission" date="2021-04" db="EMBL/GenBank/DDBJ databases">
        <authorList>
            <person name="Gilroy R."/>
        </authorList>
    </citation>
    <scope>NUCLEOTIDE SEQUENCE</scope>
    <source>
        <strain evidence="6">CHK172-16539</strain>
    </source>
</reference>
<dbReference type="PANTHER" id="PTHR32502">
    <property type="entry name" value="N-ACETYLGALACTOSAMINE PERMEASE II COMPONENT-RELATED"/>
    <property type="match status" value="1"/>
</dbReference>
<dbReference type="InterPro" id="IPR035466">
    <property type="entry name" value="GlmS/AgaS_SIS"/>
</dbReference>
<keyword evidence="2" id="KW-0677">Repeat</keyword>
<dbReference type="InterPro" id="IPR046348">
    <property type="entry name" value="SIS_dom_sf"/>
</dbReference>
<dbReference type="GO" id="GO:0009401">
    <property type="term" value="P:phosphoenolpyruvate-dependent sugar phosphotransferase system"/>
    <property type="evidence" value="ECO:0007669"/>
    <property type="project" value="TreeGrafter"/>
</dbReference>
<proteinExistence type="inferred from homology"/>
<sequence length="389" mass="42168">MYQLATEELVKMGAEITTREIRQQPELWAEAFENYKGSEERIAAFLNTVKESTTERIRVVFTGAGTSQYVGDILVPYLSQHGDTSKFIFQSIGTTDIVSSPEQYFSADETTILVSFARSGNSPESVATVDLANKVIKNVYHMTITCAKEGALAKAAVGDERNLLLLMPERSNDAGFAMTGSFSCMTLTGLLVFDESNKTAEKATIVQNLCALGEDVLSRETEIQAIIDRDFERIVYLGSGSLSGLTREAQLKVLELTAGKITTVFDSSLGFRHGPKSFVNEKTLLFDFISNNTYTRQYDVDILEEVNGDQIAAGIIGIGQAGDVNFSGENFVLKQGTGLLPDGYLALAGGVFAQTVSLLSSIKVGNTPDTPSPTGTVNRVVKGVIIHEY</sequence>
<evidence type="ECO:0000313" key="7">
    <source>
        <dbReference type="Proteomes" id="UP000824063"/>
    </source>
</evidence>
<dbReference type="GO" id="GO:0005886">
    <property type="term" value="C:plasma membrane"/>
    <property type="evidence" value="ECO:0007669"/>
    <property type="project" value="TreeGrafter"/>
</dbReference>
<dbReference type="CDD" id="cd05008">
    <property type="entry name" value="SIS_GlmS_GlmD_1"/>
    <property type="match status" value="1"/>
</dbReference>
<dbReference type="InterPro" id="IPR050303">
    <property type="entry name" value="GatZ_KbaZ_carbometab"/>
</dbReference>